<gene>
    <name evidence="1" type="ORF">BV22DRAFT_329940</name>
</gene>
<evidence type="ECO:0000313" key="2">
    <source>
        <dbReference type="Proteomes" id="UP000790709"/>
    </source>
</evidence>
<accession>A0ACB8BLK5</accession>
<name>A0ACB8BLK5_9AGAM</name>
<dbReference type="EMBL" id="MU266377">
    <property type="protein sequence ID" value="KAH7926781.1"/>
    <property type="molecule type" value="Genomic_DNA"/>
</dbReference>
<reference evidence="1" key="1">
    <citation type="journal article" date="2021" name="New Phytol.">
        <title>Evolutionary innovations through gain and loss of genes in the ectomycorrhizal Boletales.</title>
        <authorList>
            <person name="Wu G."/>
            <person name="Miyauchi S."/>
            <person name="Morin E."/>
            <person name="Kuo A."/>
            <person name="Drula E."/>
            <person name="Varga T."/>
            <person name="Kohler A."/>
            <person name="Feng B."/>
            <person name="Cao Y."/>
            <person name="Lipzen A."/>
            <person name="Daum C."/>
            <person name="Hundley H."/>
            <person name="Pangilinan J."/>
            <person name="Johnson J."/>
            <person name="Barry K."/>
            <person name="LaButti K."/>
            <person name="Ng V."/>
            <person name="Ahrendt S."/>
            <person name="Min B."/>
            <person name="Choi I.G."/>
            <person name="Park H."/>
            <person name="Plett J.M."/>
            <person name="Magnuson J."/>
            <person name="Spatafora J.W."/>
            <person name="Nagy L.G."/>
            <person name="Henrissat B."/>
            <person name="Grigoriev I.V."/>
            <person name="Yang Z.L."/>
            <person name="Xu J."/>
            <person name="Martin F.M."/>
        </authorList>
    </citation>
    <scope>NUCLEOTIDE SEQUENCE</scope>
    <source>
        <strain evidence="1">KUC20120723A-06</strain>
    </source>
</reference>
<evidence type="ECO:0000313" key="1">
    <source>
        <dbReference type="EMBL" id="KAH7926781.1"/>
    </source>
</evidence>
<organism evidence="1 2">
    <name type="scientific">Leucogyrophana mollusca</name>
    <dbReference type="NCBI Taxonomy" id="85980"/>
    <lineage>
        <taxon>Eukaryota</taxon>
        <taxon>Fungi</taxon>
        <taxon>Dikarya</taxon>
        <taxon>Basidiomycota</taxon>
        <taxon>Agaricomycotina</taxon>
        <taxon>Agaricomycetes</taxon>
        <taxon>Agaricomycetidae</taxon>
        <taxon>Boletales</taxon>
        <taxon>Boletales incertae sedis</taxon>
        <taxon>Leucogyrophana</taxon>
    </lineage>
</organism>
<sequence length="101" mass="11075">MVKQSKSGPWKRTNGVSVRNPNLGCPLVGNVYSFVTPLTVTAVWPGFLGCSVSFFGGPNRSKFCATVFCASRLGVLEPNKFRYKFGITKMWLCLVCGCTTR</sequence>
<protein>
    <submittedName>
        <fullName evidence="1">Uncharacterized protein</fullName>
    </submittedName>
</protein>
<comment type="caution">
    <text evidence="1">The sequence shown here is derived from an EMBL/GenBank/DDBJ whole genome shotgun (WGS) entry which is preliminary data.</text>
</comment>
<dbReference type="Proteomes" id="UP000790709">
    <property type="component" value="Unassembled WGS sequence"/>
</dbReference>
<proteinExistence type="predicted"/>
<keyword evidence="2" id="KW-1185">Reference proteome</keyword>